<organism evidence="6 7">
    <name type="scientific">Hyphobacterium vulgare</name>
    <dbReference type="NCBI Taxonomy" id="1736751"/>
    <lineage>
        <taxon>Bacteria</taxon>
        <taxon>Pseudomonadati</taxon>
        <taxon>Pseudomonadota</taxon>
        <taxon>Alphaproteobacteria</taxon>
        <taxon>Maricaulales</taxon>
        <taxon>Maricaulaceae</taxon>
        <taxon>Hyphobacterium</taxon>
    </lineage>
</organism>
<dbReference type="EMBL" id="JBHRSV010000018">
    <property type="protein sequence ID" value="MFC2926352.1"/>
    <property type="molecule type" value="Genomic_DNA"/>
</dbReference>
<dbReference type="PANTHER" id="PTHR30055">
    <property type="entry name" value="HTH-TYPE TRANSCRIPTIONAL REGULATOR RUTR"/>
    <property type="match status" value="1"/>
</dbReference>
<evidence type="ECO:0000259" key="5">
    <source>
        <dbReference type="PROSITE" id="PS50977"/>
    </source>
</evidence>
<dbReference type="SUPFAM" id="SSF46689">
    <property type="entry name" value="Homeodomain-like"/>
    <property type="match status" value="2"/>
</dbReference>
<dbReference type="Pfam" id="PF00440">
    <property type="entry name" value="TetR_N"/>
    <property type="match status" value="2"/>
</dbReference>
<comment type="caution">
    <text evidence="6">The sequence shown here is derived from an EMBL/GenBank/DDBJ whole genome shotgun (WGS) entry which is preliminary data.</text>
</comment>
<feature type="DNA-binding region" description="H-T-H motif" evidence="4">
    <location>
        <begin position="39"/>
        <end position="58"/>
    </location>
</feature>
<evidence type="ECO:0000256" key="4">
    <source>
        <dbReference type="PROSITE-ProRule" id="PRU00335"/>
    </source>
</evidence>
<feature type="DNA-binding region" description="H-T-H motif" evidence="4">
    <location>
        <begin position="245"/>
        <end position="264"/>
    </location>
</feature>
<feature type="domain" description="HTH tetR-type" evidence="5">
    <location>
        <begin position="222"/>
        <end position="282"/>
    </location>
</feature>
<dbReference type="InterPro" id="IPR050109">
    <property type="entry name" value="HTH-type_TetR-like_transc_reg"/>
</dbReference>
<dbReference type="InterPro" id="IPR036271">
    <property type="entry name" value="Tet_transcr_reg_TetR-rel_C_sf"/>
</dbReference>
<keyword evidence="1" id="KW-0805">Transcription regulation</keyword>
<dbReference type="Pfam" id="PF17932">
    <property type="entry name" value="TetR_C_24"/>
    <property type="match status" value="1"/>
</dbReference>
<sequence>MAEAVDLDEAKTARFQEKRERILDAATLLINRRGLKGLTFVDVAEKVGLNTTSVTYYFRRKEMLAAAVLHRTLDRIEAMADAGAGEATPRECVRAYVAANFELHARVARLQETPVAIISDIRAMKPPLRTELLDRYLTIFRKLRAYFGPPENARQRALSTARAHALLQNMFWLSAWLPEYGVEDYPRARDRLIEIFEHGIAPAGAPWSPEIVPVPKTTGHSQGMPGHYLRTATELINERGYRGASVDEIVTQLNVTKGSFYHHHDAKDDLVLDCFRQSHLRTALVQQAGQALGGDQLHRLNSVIATLLGVQFFGDFPLLRSTALQALPGEWRSDVIEQSDRVARRFAGMLIDGISEGTVRACDPLIASQVIMASLNAAYDLKKWASGMAPGEAVALYASTLTHGLFAD</sequence>
<keyword evidence="7" id="KW-1185">Reference proteome</keyword>
<evidence type="ECO:0000256" key="1">
    <source>
        <dbReference type="ARBA" id="ARBA00023015"/>
    </source>
</evidence>
<feature type="domain" description="HTH tetR-type" evidence="5">
    <location>
        <begin position="16"/>
        <end position="76"/>
    </location>
</feature>
<dbReference type="SUPFAM" id="SSF48498">
    <property type="entry name" value="Tetracyclin repressor-like, C-terminal domain"/>
    <property type="match status" value="1"/>
</dbReference>
<reference evidence="7" key="1">
    <citation type="journal article" date="2019" name="Int. J. Syst. Evol. Microbiol.">
        <title>The Global Catalogue of Microorganisms (GCM) 10K type strain sequencing project: providing services to taxonomists for standard genome sequencing and annotation.</title>
        <authorList>
            <consortium name="The Broad Institute Genomics Platform"/>
            <consortium name="The Broad Institute Genome Sequencing Center for Infectious Disease"/>
            <person name="Wu L."/>
            <person name="Ma J."/>
        </authorList>
    </citation>
    <scope>NUCLEOTIDE SEQUENCE [LARGE SCALE GENOMIC DNA]</scope>
    <source>
        <strain evidence="7">KCTC 52487</strain>
    </source>
</reference>
<dbReference type="PANTHER" id="PTHR30055:SF234">
    <property type="entry name" value="HTH-TYPE TRANSCRIPTIONAL REGULATOR BETI"/>
    <property type="match status" value="1"/>
</dbReference>
<dbReference type="Gene3D" id="1.10.357.10">
    <property type="entry name" value="Tetracycline Repressor, domain 2"/>
    <property type="match status" value="2"/>
</dbReference>
<dbReference type="PRINTS" id="PR00455">
    <property type="entry name" value="HTHTETR"/>
</dbReference>
<dbReference type="InterPro" id="IPR001647">
    <property type="entry name" value="HTH_TetR"/>
</dbReference>
<keyword evidence="3" id="KW-0804">Transcription</keyword>
<evidence type="ECO:0000256" key="2">
    <source>
        <dbReference type="ARBA" id="ARBA00023125"/>
    </source>
</evidence>
<evidence type="ECO:0000313" key="6">
    <source>
        <dbReference type="EMBL" id="MFC2926352.1"/>
    </source>
</evidence>
<keyword evidence="2 4" id="KW-0238">DNA-binding</keyword>
<proteinExistence type="predicted"/>
<gene>
    <name evidence="6" type="ORF">ACFOOR_09560</name>
</gene>
<accession>A0ABV6ZY97</accession>
<dbReference type="InterPro" id="IPR009057">
    <property type="entry name" value="Homeodomain-like_sf"/>
</dbReference>
<name>A0ABV6ZY97_9PROT</name>
<protein>
    <submittedName>
        <fullName evidence="6">TetR/AcrR family transcriptional regulator</fullName>
    </submittedName>
</protein>
<dbReference type="RefSeq" id="WP_343165687.1">
    <property type="nucleotide sequence ID" value="NZ_JBHRSV010000018.1"/>
</dbReference>
<dbReference type="Proteomes" id="UP001595379">
    <property type="component" value="Unassembled WGS sequence"/>
</dbReference>
<dbReference type="Gene3D" id="1.10.10.60">
    <property type="entry name" value="Homeodomain-like"/>
    <property type="match status" value="2"/>
</dbReference>
<evidence type="ECO:0000313" key="7">
    <source>
        <dbReference type="Proteomes" id="UP001595379"/>
    </source>
</evidence>
<evidence type="ECO:0000256" key="3">
    <source>
        <dbReference type="ARBA" id="ARBA00023163"/>
    </source>
</evidence>
<dbReference type="InterPro" id="IPR041490">
    <property type="entry name" value="KstR2_TetR_C"/>
</dbReference>
<dbReference type="PROSITE" id="PS50977">
    <property type="entry name" value="HTH_TETR_2"/>
    <property type="match status" value="2"/>
</dbReference>